<reference evidence="1" key="1">
    <citation type="submission" date="2022-07" db="EMBL/GenBank/DDBJ databases">
        <title>Phylogenomic reconstructions and comparative analyses of Kickxellomycotina fungi.</title>
        <authorList>
            <person name="Reynolds N.K."/>
            <person name="Stajich J.E."/>
            <person name="Barry K."/>
            <person name="Grigoriev I.V."/>
            <person name="Crous P."/>
            <person name="Smith M.E."/>
        </authorList>
    </citation>
    <scope>NUCLEOTIDE SEQUENCE</scope>
    <source>
        <strain evidence="1">CBS 190363</strain>
    </source>
</reference>
<proteinExistence type="predicted"/>
<evidence type="ECO:0000313" key="1">
    <source>
        <dbReference type="EMBL" id="KAJ2900383.1"/>
    </source>
</evidence>
<name>A0ACC1M8S2_9FUNG</name>
<comment type="caution">
    <text evidence="1">The sequence shown here is derived from an EMBL/GenBank/DDBJ whole genome shotgun (WGS) entry which is preliminary data.</text>
</comment>
<dbReference type="EMBL" id="JANBVB010000006">
    <property type="protein sequence ID" value="KAJ2900383.1"/>
    <property type="molecule type" value="Genomic_DNA"/>
</dbReference>
<evidence type="ECO:0000313" key="2">
    <source>
        <dbReference type="Proteomes" id="UP001139981"/>
    </source>
</evidence>
<organism evidence="1 2">
    <name type="scientific">Coemansia aciculifera</name>
    <dbReference type="NCBI Taxonomy" id="417176"/>
    <lineage>
        <taxon>Eukaryota</taxon>
        <taxon>Fungi</taxon>
        <taxon>Fungi incertae sedis</taxon>
        <taxon>Zoopagomycota</taxon>
        <taxon>Kickxellomycotina</taxon>
        <taxon>Kickxellomycetes</taxon>
        <taxon>Kickxellales</taxon>
        <taxon>Kickxellaceae</taxon>
        <taxon>Coemansia</taxon>
    </lineage>
</organism>
<dbReference type="Proteomes" id="UP001139981">
    <property type="component" value="Unassembled WGS sequence"/>
</dbReference>
<gene>
    <name evidence="1" type="ORF">IWW38_000550</name>
</gene>
<protein>
    <submittedName>
        <fullName evidence="1">Uncharacterized protein</fullName>
    </submittedName>
</protein>
<accession>A0ACC1M8S2</accession>
<sequence>MNLSSRFIQQQQTFIALAGVCRQLRDMLVGHIYSECIFILGSDGQPLNHLAYNTSLVAGYVETLYLKLNATKEPVDAGVFSANMARLLPASMPNLRSIIVEADALAVNSTGYDLSSGMRMPRLTDIHVVGRFTNENTACAVAMARDLATLSGVPLNQLVLSNNRPNLASHTVMVPLWVDVPLTFEPHSRGAAITVLQFSDVDTIEGGAELIRAVRATLQHLVFMRCGYNQLETLLYSPTGEPLQYSNLRAIHGALTRDENSRRFSVPEGAFPRLEYLHEVVECAWQYRMGVASHLLFNKLSEIVLPRLRAIRLRTSRRMSLNYAHLPVLEHVTYYTRSEIPERLEGVEVCEQLVNLLRHPRLRFLRYYDQLPAVCLLSSLDIRCSGLAYLDIGLVTISFDNVEHILSALPRLCSFVFAISDRWSMIQPNRGEEILLPLSVSVQFLGMYVVAAAAAGELQHDDSTLTPSQMVMSRLPLLRKLCLQDGVDDARKFLGCMKQEQRFAWSQEVFDNVEIAAMDLFGRAT</sequence>
<keyword evidence="2" id="KW-1185">Reference proteome</keyword>